<accession>A0A4V2SN75</accession>
<keyword evidence="3" id="KW-1185">Reference proteome</keyword>
<gene>
    <name evidence="2" type="ORF">EV207_107121</name>
</gene>
<keyword evidence="1" id="KW-0175">Coiled coil</keyword>
<proteinExistence type="predicted"/>
<reference evidence="2 3" key="1">
    <citation type="submission" date="2019-03" db="EMBL/GenBank/DDBJ databases">
        <title>Genomic Encyclopedia of Type Strains, Phase IV (KMG-IV): sequencing the most valuable type-strain genomes for metagenomic binning, comparative biology and taxonomic classification.</title>
        <authorList>
            <person name="Goeker M."/>
        </authorList>
    </citation>
    <scope>NUCLEOTIDE SEQUENCE [LARGE SCALE GENOMIC DNA]</scope>
    <source>
        <strain evidence="2 3">DSM 19377</strain>
    </source>
</reference>
<dbReference type="RefSeq" id="WP_132745197.1">
    <property type="nucleotide sequence ID" value="NZ_SLXK01000007.1"/>
</dbReference>
<name>A0A4V2SN75_9BACL</name>
<protein>
    <submittedName>
        <fullName evidence="2">Uncharacterized protein</fullName>
    </submittedName>
</protein>
<organism evidence="2 3">
    <name type="scientific">Scopulibacillus darangshiensis</name>
    <dbReference type="NCBI Taxonomy" id="442528"/>
    <lineage>
        <taxon>Bacteria</taxon>
        <taxon>Bacillati</taxon>
        <taxon>Bacillota</taxon>
        <taxon>Bacilli</taxon>
        <taxon>Bacillales</taxon>
        <taxon>Sporolactobacillaceae</taxon>
        <taxon>Scopulibacillus</taxon>
    </lineage>
</organism>
<evidence type="ECO:0000313" key="2">
    <source>
        <dbReference type="EMBL" id="TCP30026.1"/>
    </source>
</evidence>
<dbReference type="EMBL" id="SLXK01000007">
    <property type="protein sequence ID" value="TCP30026.1"/>
    <property type="molecule type" value="Genomic_DNA"/>
</dbReference>
<evidence type="ECO:0000256" key="1">
    <source>
        <dbReference type="SAM" id="Coils"/>
    </source>
</evidence>
<dbReference type="AlphaFoldDB" id="A0A4V2SN75"/>
<evidence type="ECO:0000313" key="3">
    <source>
        <dbReference type="Proteomes" id="UP000295416"/>
    </source>
</evidence>
<dbReference type="OrthoDB" id="2887638at2"/>
<sequence length="134" mass="15786">MDIIDGFYNHIVLRIPPDNLTHILQRIKNKTEQEIENIKSKISKYEEKKRAEAALYQSLTPFKKLFAGRPPSHHQAVEYMFFVKERFKKIDKLKKRIDDIEGVIQLLGESKTDKIVLSSALIKEIKAFKEMEER</sequence>
<comment type="caution">
    <text evidence="2">The sequence shown here is derived from an EMBL/GenBank/DDBJ whole genome shotgun (WGS) entry which is preliminary data.</text>
</comment>
<feature type="coiled-coil region" evidence="1">
    <location>
        <begin position="28"/>
        <end position="55"/>
    </location>
</feature>
<dbReference type="Proteomes" id="UP000295416">
    <property type="component" value="Unassembled WGS sequence"/>
</dbReference>